<keyword evidence="4 5" id="KW-0472">Membrane</keyword>
<evidence type="ECO:0000313" key="8">
    <source>
        <dbReference type="Proteomes" id="UP000306954"/>
    </source>
</evidence>
<dbReference type="PANTHER" id="PTHR28013">
    <property type="entry name" value="PROTEIN DCV1-RELATED"/>
    <property type="match status" value="1"/>
</dbReference>
<evidence type="ECO:0000256" key="1">
    <source>
        <dbReference type="ARBA" id="ARBA00004141"/>
    </source>
</evidence>
<comment type="caution">
    <text evidence="7">The sequence shown here is derived from an EMBL/GenBank/DDBJ whole genome shotgun (WGS) entry which is preliminary data.</text>
</comment>
<dbReference type="OMA" id="CGAAYHR"/>
<proteinExistence type="predicted"/>
<dbReference type="Proteomes" id="UP000306954">
    <property type="component" value="Unassembled WGS sequence"/>
</dbReference>
<dbReference type="InterPro" id="IPR009571">
    <property type="entry name" value="SUR7/Rim9-like_fungi"/>
</dbReference>
<dbReference type="EMBL" id="SPOF01000050">
    <property type="protein sequence ID" value="TIB08872.1"/>
    <property type="molecule type" value="Genomic_DNA"/>
</dbReference>
<name>A0A4V4LQ62_WALIC</name>
<organism evidence="7 9">
    <name type="scientific">Wallemia ichthyophaga</name>
    <dbReference type="NCBI Taxonomy" id="245174"/>
    <lineage>
        <taxon>Eukaryota</taxon>
        <taxon>Fungi</taxon>
        <taxon>Dikarya</taxon>
        <taxon>Basidiomycota</taxon>
        <taxon>Wallemiomycotina</taxon>
        <taxon>Wallemiomycetes</taxon>
        <taxon>Wallemiales</taxon>
        <taxon>Wallemiaceae</taxon>
        <taxon>Wallemia</taxon>
    </lineage>
</organism>
<dbReference type="GO" id="GO:0032153">
    <property type="term" value="C:cell division site"/>
    <property type="evidence" value="ECO:0007669"/>
    <property type="project" value="TreeGrafter"/>
</dbReference>
<dbReference type="GO" id="GO:0005886">
    <property type="term" value="C:plasma membrane"/>
    <property type="evidence" value="ECO:0007669"/>
    <property type="project" value="InterPro"/>
</dbReference>
<feature type="transmembrane region" description="Helical" evidence="5">
    <location>
        <begin position="182"/>
        <end position="204"/>
    </location>
</feature>
<accession>A0A4V4LQ62</accession>
<dbReference type="EMBL" id="SPOI01000353">
    <property type="protein sequence ID" value="TIB28253.1"/>
    <property type="molecule type" value="Genomic_DNA"/>
</dbReference>
<dbReference type="PANTHER" id="PTHR28013:SF3">
    <property type="entry name" value="PROTEIN DCV1-RELATED"/>
    <property type="match status" value="1"/>
</dbReference>
<comment type="subcellular location">
    <subcellularLocation>
        <location evidence="1">Membrane</location>
        <topology evidence="1">Multi-pass membrane protein</topology>
    </subcellularLocation>
</comment>
<keyword evidence="2 5" id="KW-0812">Transmembrane</keyword>
<feature type="transmembrane region" description="Helical" evidence="5">
    <location>
        <begin position="98"/>
        <end position="123"/>
    </location>
</feature>
<feature type="transmembrane region" description="Helical" evidence="5">
    <location>
        <begin position="130"/>
        <end position="155"/>
    </location>
</feature>
<sequence>MGRAAIPAVFLAFAALVLYVFITVSSPVWNQVRFFSVDVPTVSAGNYRTNGGTIRYGFLGWCFDDVCSEESLGYRLEEPVNRITGVNISINNEALEHITYALILNPVTGLLSLLVSLFGCLAIRGGRITALFLTIFEGITAVVGCVALALNVALFKVFENELQDKLEETGISVNTSLDNAEWLSVAAAGCLIIGTILSLLGICFGRSSSKHRDISYV</sequence>
<evidence type="ECO:0000256" key="3">
    <source>
        <dbReference type="ARBA" id="ARBA00022989"/>
    </source>
</evidence>
<evidence type="ECO:0000256" key="5">
    <source>
        <dbReference type="SAM" id="Phobius"/>
    </source>
</evidence>
<dbReference type="OrthoDB" id="2354757at2759"/>
<keyword evidence="3 5" id="KW-1133">Transmembrane helix</keyword>
<dbReference type="InterPro" id="IPR051380">
    <property type="entry name" value="pH-response_reg_palI/RIM9"/>
</dbReference>
<dbReference type="Proteomes" id="UP000310689">
    <property type="component" value="Unassembled WGS sequence"/>
</dbReference>
<protein>
    <submittedName>
        <fullName evidence="7">Uncharacterized protein</fullName>
    </submittedName>
</protein>
<dbReference type="GO" id="GO:0035838">
    <property type="term" value="C:growing cell tip"/>
    <property type="evidence" value="ECO:0007669"/>
    <property type="project" value="TreeGrafter"/>
</dbReference>
<reference evidence="8 9" key="1">
    <citation type="submission" date="2019-03" db="EMBL/GenBank/DDBJ databases">
        <title>Sequencing 23 genomes of Wallemia ichthyophaga.</title>
        <authorList>
            <person name="Gostincar C."/>
        </authorList>
    </citation>
    <scope>NUCLEOTIDE SEQUENCE [LARGE SCALE GENOMIC DNA]</scope>
    <source>
        <strain evidence="7 9">EXF-6200</strain>
        <strain evidence="6 8">EXF-8621</strain>
    </source>
</reference>
<dbReference type="AlphaFoldDB" id="A0A4V4LQ62"/>
<evidence type="ECO:0000256" key="4">
    <source>
        <dbReference type="ARBA" id="ARBA00023136"/>
    </source>
</evidence>
<dbReference type="Pfam" id="PF06687">
    <property type="entry name" value="SUR7"/>
    <property type="match status" value="1"/>
</dbReference>
<gene>
    <name evidence="7" type="ORF">E3P86_03893</name>
    <name evidence="6" type="ORF">E3P90_03509</name>
</gene>
<evidence type="ECO:0000313" key="6">
    <source>
        <dbReference type="EMBL" id="TIB08872.1"/>
    </source>
</evidence>
<evidence type="ECO:0000313" key="9">
    <source>
        <dbReference type="Proteomes" id="UP000310689"/>
    </source>
</evidence>
<evidence type="ECO:0000256" key="2">
    <source>
        <dbReference type="ARBA" id="ARBA00022692"/>
    </source>
</evidence>
<evidence type="ECO:0000313" key="7">
    <source>
        <dbReference type="EMBL" id="TIB28253.1"/>
    </source>
</evidence>